<evidence type="ECO:0000313" key="3">
    <source>
        <dbReference type="Proteomes" id="UP000799118"/>
    </source>
</evidence>
<evidence type="ECO:0000256" key="1">
    <source>
        <dbReference type="SAM" id="MobiDB-lite"/>
    </source>
</evidence>
<proteinExistence type="predicted"/>
<accession>A0A6A4GRW1</accession>
<feature type="region of interest" description="Disordered" evidence="1">
    <location>
        <begin position="1"/>
        <end position="42"/>
    </location>
</feature>
<sequence>MINNAFHNMRADNERPSTSGGLDSDTKKHNGTPILAHAPPPKLEYVKLPGTKGSLMIKAVETAKKNFLAILYGENGEKSNFSLEPIARPFKNIHPARFTSIA</sequence>
<dbReference type="EMBL" id="ML769771">
    <property type="protein sequence ID" value="KAE9387927.1"/>
    <property type="molecule type" value="Genomic_DNA"/>
</dbReference>
<name>A0A6A4GRW1_9AGAR</name>
<protein>
    <submittedName>
        <fullName evidence="2">Uncharacterized protein</fullName>
    </submittedName>
</protein>
<keyword evidence="3" id="KW-1185">Reference proteome</keyword>
<dbReference type="OrthoDB" id="2883575at2759"/>
<gene>
    <name evidence="2" type="ORF">BT96DRAFT_1004654</name>
</gene>
<organism evidence="2 3">
    <name type="scientific">Gymnopus androsaceus JB14</name>
    <dbReference type="NCBI Taxonomy" id="1447944"/>
    <lineage>
        <taxon>Eukaryota</taxon>
        <taxon>Fungi</taxon>
        <taxon>Dikarya</taxon>
        <taxon>Basidiomycota</taxon>
        <taxon>Agaricomycotina</taxon>
        <taxon>Agaricomycetes</taxon>
        <taxon>Agaricomycetidae</taxon>
        <taxon>Agaricales</taxon>
        <taxon>Marasmiineae</taxon>
        <taxon>Omphalotaceae</taxon>
        <taxon>Gymnopus</taxon>
    </lineage>
</organism>
<dbReference type="Proteomes" id="UP000799118">
    <property type="component" value="Unassembled WGS sequence"/>
</dbReference>
<evidence type="ECO:0000313" key="2">
    <source>
        <dbReference type="EMBL" id="KAE9387927.1"/>
    </source>
</evidence>
<dbReference type="AlphaFoldDB" id="A0A6A4GRW1"/>
<reference evidence="2" key="1">
    <citation type="journal article" date="2019" name="Environ. Microbiol.">
        <title>Fungal ecological strategies reflected in gene transcription - a case study of two litter decomposers.</title>
        <authorList>
            <person name="Barbi F."/>
            <person name="Kohler A."/>
            <person name="Barry K."/>
            <person name="Baskaran P."/>
            <person name="Daum C."/>
            <person name="Fauchery L."/>
            <person name="Ihrmark K."/>
            <person name="Kuo A."/>
            <person name="LaButti K."/>
            <person name="Lipzen A."/>
            <person name="Morin E."/>
            <person name="Grigoriev I.V."/>
            <person name="Henrissat B."/>
            <person name="Lindahl B."/>
            <person name="Martin F."/>
        </authorList>
    </citation>
    <scope>NUCLEOTIDE SEQUENCE</scope>
    <source>
        <strain evidence="2">JB14</strain>
    </source>
</reference>